<evidence type="ECO:0000256" key="2">
    <source>
        <dbReference type="SAM" id="SignalP"/>
    </source>
</evidence>
<evidence type="ECO:0000313" key="4">
    <source>
        <dbReference type="Proteomes" id="UP000659223"/>
    </source>
</evidence>
<reference evidence="4" key="1">
    <citation type="journal article" date="2019" name="Int. J. Syst. Evol. Microbiol.">
        <title>The Global Catalogue of Microorganisms (GCM) 10K type strain sequencing project: providing services to taxonomists for standard genome sequencing and annotation.</title>
        <authorList>
            <consortium name="The Broad Institute Genomics Platform"/>
            <consortium name="The Broad Institute Genome Sequencing Center for Infectious Disease"/>
            <person name="Wu L."/>
            <person name="Ma J."/>
        </authorList>
    </citation>
    <scope>NUCLEOTIDE SEQUENCE [LARGE SCALE GENOMIC DNA]</scope>
    <source>
        <strain evidence="4">JCM 4586</strain>
    </source>
</reference>
<dbReference type="Proteomes" id="UP000659223">
    <property type="component" value="Unassembled WGS sequence"/>
</dbReference>
<protein>
    <recommendedName>
        <fullName evidence="5">Lipoprotein</fullName>
    </recommendedName>
</protein>
<evidence type="ECO:0000313" key="3">
    <source>
        <dbReference type="EMBL" id="GGY11465.1"/>
    </source>
</evidence>
<feature type="region of interest" description="Disordered" evidence="1">
    <location>
        <begin position="66"/>
        <end position="85"/>
    </location>
</feature>
<evidence type="ECO:0000256" key="1">
    <source>
        <dbReference type="SAM" id="MobiDB-lite"/>
    </source>
</evidence>
<comment type="caution">
    <text evidence="3">The sequence shown here is derived from an EMBL/GenBank/DDBJ whole genome shotgun (WGS) entry which is preliminary data.</text>
</comment>
<dbReference type="PROSITE" id="PS51257">
    <property type="entry name" value="PROKAR_LIPOPROTEIN"/>
    <property type="match status" value="1"/>
</dbReference>
<dbReference type="EMBL" id="BMUT01000025">
    <property type="protein sequence ID" value="GGY11465.1"/>
    <property type="molecule type" value="Genomic_DNA"/>
</dbReference>
<feature type="chain" id="PRO_5046023489" description="Lipoprotein" evidence="2">
    <location>
        <begin position="29"/>
        <end position="215"/>
    </location>
</feature>
<organism evidence="3 4">
    <name type="scientific">Streptomyces hiroshimensis</name>
    <dbReference type="NCBI Taxonomy" id="66424"/>
    <lineage>
        <taxon>Bacteria</taxon>
        <taxon>Bacillati</taxon>
        <taxon>Actinomycetota</taxon>
        <taxon>Actinomycetes</taxon>
        <taxon>Kitasatosporales</taxon>
        <taxon>Streptomycetaceae</taxon>
        <taxon>Streptomyces</taxon>
    </lineage>
</organism>
<keyword evidence="4" id="KW-1185">Reference proteome</keyword>
<sequence length="215" mass="23025">MSRARIAVTTLTAVLGLVSLTSCSSSNSEDDAGKPIAKQLGQGEITQALPGQGEILRGWDPYKEKSEREGQYCKNSGPKDDSAPQGFVRAGDADYLFQGSTRNMMEVAICLFDTPENAKSAYTQWKGTEKDKEKAPTKTVGEETTLVMNPGLSSNTVHGFSRSGVVTIRVTADGMAQDTTGVEDMLTATLKRLQQVQDGKRATVTTADVAPKAEK</sequence>
<keyword evidence="2" id="KW-0732">Signal</keyword>
<name>A0ABQ2ZD55_9ACTN</name>
<evidence type="ECO:0008006" key="5">
    <source>
        <dbReference type="Google" id="ProtNLM"/>
    </source>
</evidence>
<gene>
    <name evidence="3" type="ORF">GCM10010324_67760</name>
</gene>
<accession>A0ABQ2ZD55</accession>
<proteinExistence type="predicted"/>
<feature type="compositionally biased region" description="Basic and acidic residues" evidence="1">
    <location>
        <begin position="66"/>
        <end position="82"/>
    </location>
</feature>
<feature type="signal peptide" evidence="2">
    <location>
        <begin position="1"/>
        <end position="28"/>
    </location>
</feature>